<name>A0A2G2VD40_CAPBA</name>
<dbReference type="InterPro" id="IPR001810">
    <property type="entry name" value="F-box_dom"/>
</dbReference>
<evidence type="ECO:0000256" key="1">
    <source>
        <dbReference type="SAM" id="Phobius"/>
    </source>
</evidence>
<dbReference type="AlphaFoldDB" id="A0A2G2VD40"/>
<dbReference type="Gene3D" id="3.80.10.10">
    <property type="entry name" value="Ribonuclease Inhibitor"/>
    <property type="match status" value="1"/>
</dbReference>
<organism evidence="3 4">
    <name type="scientific">Capsicum baccatum</name>
    <name type="common">Peruvian pepper</name>
    <dbReference type="NCBI Taxonomy" id="33114"/>
    <lineage>
        <taxon>Eukaryota</taxon>
        <taxon>Viridiplantae</taxon>
        <taxon>Streptophyta</taxon>
        <taxon>Embryophyta</taxon>
        <taxon>Tracheophyta</taxon>
        <taxon>Spermatophyta</taxon>
        <taxon>Magnoliopsida</taxon>
        <taxon>eudicotyledons</taxon>
        <taxon>Gunneridae</taxon>
        <taxon>Pentapetalae</taxon>
        <taxon>asterids</taxon>
        <taxon>lamiids</taxon>
        <taxon>Solanales</taxon>
        <taxon>Solanaceae</taxon>
        <taxon>Solanoideae</taxon>
        <taxon>Capsiceae</taxon>
        <taxon>Capsicum</taxon>
    </lineage>
</organism>
<evidence type="ECO:0000313" key="3">
    <source>
        <dbReference type="EMBL" id="PHT30886.1"/>
    </source>
</evidence>
<dbReference type="InterPro" id="IPR032675">
    <property type="entry name" value="LRR_dom_sf"/>
</dbReference>
<accession>A0A2G2VD40</accession>
<dbReference type="PANTHER" id="PTHR31639">
    <property type="entry name" value="F-BOX PROTEIN-LIKE"/>
    <property type="match status" value="1"/>
</dbReference>
<proteinExistence type="predicted"/>
<keyword evidence="1" id="KW-1133">Transmembrane helix</keyword>
<feature type="transmembrane region" description="Helical" evidence="1">
    <location>
        <begin position="14"/>
        <end position="32"/>
    </location>
</feature>
<dbReference type="SUPFAM" id="SSF81383">
    <property type="entry name" value="F-box domain"/>
    <property type="match status" value="1"/>
</dbReference>
<dbReference type="Proteomes" id="UP000224567">
    <property type="component" value="Unassembled WGS sequence"/>
</dbReference>
<dbReference type="Pfam" id="PF00646">
    <property type="entry name" value="F-box"/>
    <property type="match status" value="1"/>
</dbReference>
<sequence>MASDYGIIPGGGKVVLPLLAFGGIALWINYYYRRRQEEIFEVDETKEDCLSQLPDDVLRSILGNLTVRDAARTTILSTRWKYLFSSTQLRKQPSFEFRCSDMLKVKPGHSCCSYYQQKDKFMNGLYQFLRHNSGCRVAHVQMVGCFGREFPSAFTHWFQSLSRISVESLHLSFECIFMDFSKLLTFSLEVLSQSSSLEHLVLQGCVVLSSPKVRFNSLITLTVMTLQSQFPILKSLLVSNGHQARTSVKQSRMKILTAPADPEYRF</sequence>
<reference evidence="4" key="2">
    <citation type="journal article" date="2017" name="J. Anim. Genet.">
        <title>Multiple reference genome sequences of hot pepper reveal the massive evolution of plant disease resistance genes by retroduplication.</title>
        <authorList>
            <person name="Kim S."/>
            <person name="Park J."/>
            <person name="Yeom S.-I."/>
            <person name="Kim Y.-M."/>
            <person name="Seo E."/>
            <person name="Kim K.-T."/>
            <person name="Kim M.-S."/>
            <person name="Lee J.M."/>
            <person name="Cheong K."/>
            <person name="Shin H.-S."/>
            <person name="Kim S.-B."/>
            <person name="Han K."/>
            <person name="Lee J."/>
            <person name="Park M."/>
            <person name="Lee H.-A."/>
            <person name="Lee H.-Y."/>
            <person name="Lee Y."/>
            <person name="Oh S."/>
            <person name="Lee J.H."/>
            <person name="Choi E."/>
            <person name="Choi E."/>
            <person name="Lee S.E."/>
            <person name="Jeon J."/>
            <person name="Kim H."/>
            <person name="Choi G."/>
            <person name="Song H."/>
            <person name="Lee J."/>
            <person name="Lee S.-C."/>
            <person name="Kwon J.-K."/>
            <person name="Lee H.-Y."/>
            <person name="Koo N."/>
            <person name="Hong Y."/>
            <person name="Kim R.W."/>
            <person name="Kang W.-H."/>
            <person name="Huh J.H."/>
            <person name="Kang B.-C."/>
            <person name="Yang T.-J."/>
            <person name="Lee Y.-H."/>
            <person name="Bennetzen J.L."/>
            <person name="Choi D."/>
        </authorList>
    </citation>
    <scope>NUCLEOTIDE SEQUENCE [LARGE SCALE GENOMIC DNA]</scope>
    <source>
        <strain evidence="4">cv. PBC81</strain>
    </source>
</reference>
<keyword evidence="4" id="KW-1185">Reference proteome</keyword>
<keyword evidence="1" id="KW-0812">Transmembrane</keyword>
<comment type="caution">
    <text evidence="3">The sequence shown here is derived from an EMBL/GenBank/DDBJ whole genome shotgun (WGS) entry which is preliminary data.</text>
</comment>
<dbReference type="OrthoDB" id="612216at2759"/>
<dbReference type="PANTHER" id="PTHR31639:SF317">
    <property type="entry name" value="F-BOX DOMAIN-CONTAINING PROTEIN"/>
    <property type="match status" value="1"/>
</dbReference>
<dbReference type="EMBL" id="MLFT02000012">
    <property type="protein sequence ID" value="PHT30886.1"/>
    <property type="molecule type" value="Genomic_DNA"/>
</dbReference>
<reference evidence="3 4" key="1">
    <citation type="journal article" date="2017" name="Genome Biol.">
        <title>New reference genome sequences of hot pepper reveal the massive evolution of plant disease-resistance genes by retroduplication.</title>
        <authorList>
            <person name="Kim S."/>
            <person name="Park J."/>
            <person name="Yeom S.I."/>
            <person name="Kim Y.M."/>
            <person name="Seo E."/>
            <person name="Kim K.T."/>
            <person name="Kim M.S."/>
            <person name="Lee J.M."/>
            <person name="Cheong K."/>
            <person name="Shin H.S."/>
            <person name="Kim S.B."/>
            <person name="Han K."/>
            <person name="Lee J."/>
            <person name="Park M."/>
            <person name="Lee H.A."/>
            <person name="Lee H.Y."/>
            <person name="Lee Y."/>
            <person name="Oh S."/>
            <person name="Lee J.H."/>
            <person name="Choi E."/>
            <person name="Choi E."/>
            <person name="Lee S.E."/>
            <person name="Jeon J."/>
            <person name="Kim H."/>
            <person name="Choi G."/>
            <person name="Song H."/>
            <person name="Lee J."/>
            <person name="Lee S.C."/>
            <person name="Kwon J.K."/>
            <person name="Lee H.Y."/>
            <person name="Koo N."/>
            <person name="Hong Y."/>
            <person name="Kim R.W."/>
            <person name="Kang W.H."/>
            <person name="Huh J.H."/>
            <person name="Kang B.C."/>
            <person name="Yang T.J."/>
            <person name="Lee Y.H."/>
            <person name="Bennetzen J.L."/>
            <person name="Choi D."/>
        </authorList>
    </citation>
    <scope>NUCLEOTIDE SEQUENCE [LARGE SCALE GENOMIC DNA]</scope>
    <source>
        <strain evidence="4">cv. PBC81</strain>
    </source>
</reference>
<feature type="domain" description="F-box" evidence="2">
    <location>
        <begin position="47"/>
        <end position="93"/>
    </location>
</feature>
<dbReference type="PROSITE" id="PS50181">
    <property type="entry name" value="FBOX"/>
    <property type="match status" value="1"/>
</dbReference>
<keyword evidence="1" id="KW-0472">Membrane</keyword>
<evidence type="ECO:0000313" key="4">
    <source>
        <dbReference type="Proteomes" id="UP000224567"/>
    </source>
</evidence>
<dbReference type="InterPro" id="IPR036047">
    <property type="entry name" value="F-box-like_dom_sf"/>
</dbReference>
<evidence type="ECO:0000259" key="2">
    <source>
        <dbReference type="PROSITE" id="PS50181"/>
    </source>
</evidence>
<protein>
    <recommendedName>
        <fullName evidence="2">F-box domain-containing protein</fullName>
    </recommendedName>
</protein>
<gene>
    <name evidence="3" type="ORF">CQW23_27223</name>
</gene>